<dbReference type="Proteomes" id="UP001243330">
    <property type="component" value="Unassembled WGS sequence"/>
</dbReference>
<evidence type="ECO:0000313" key="2">
    <source>
        <dbReference type="EMBL" id="KAK1838388.1"/>
    </source>
</evidence>
<dbReference type="EMBL" id="JAQOWY010000839">
    <property type="protein sequence ID" value="KAK1838388.1"/>
    <property type="molecule type" value="Genomic_DNA"/>
</dbReference>
<comment type="caution">
    <text evidence="2">The sequence shown here is derived from an EMBL/GenBank/DDBJ whole genome shotgun (WGS) entry which is preliminary data.</text>
</comment>
<evidence type="ECO:0000313" key="3">
    <source>
        <dbReference type="Proteomes" id="UP001243330"/>
    </source>
</evidence>
<keyword evidence="3" id="KW-1185">Reference proteome</keyword>
<feature type="region of interest" description="Disordered" evidence="1">
    <location>
        <begin position="1"/>
        <end position="56"/>
    </location>
</feature>
<protein>
    <submittedName>
        <fullName evidence="2">Uncharacterized protein</fullName>
    </submittedName>
</protein>
<sequence>MPVDDSESERSARFEDPNETHDLLQHSSQEAEADVAGRTQDDDDSSASDDNSPTLDYDAAKENELQLIEQARIEQETQDIEASWRRRLRTSTSTPSDAPSLVIGAPLGKNLTAIEAASRLVTQWEAIYSQTLSSTPAGAPSVLESLTQARTQLAALQSSVTEDVETPLKSLQDHKQTTIASRIQTLEAALEESTFPPEHANISAAISLYRTSRIPYSSNWAIIYAGHLVDFAPTYTSFTADRAERLDRYARMHGEGWLWFEPPLARAAAPLFSASRGTWVPETDTTYDMGHYSVTMSFRRMRNLVYHPGPPSRKRRRGQSQE</sequence>
<reference evidence="2" key="1">
    <citation type="submission" date="2023-01" db="EMBL/GenBank/DDBJ databases">
        <title>Colletotrichum chrysophilum M932 genome sequence.</title>
        <authorList>
            <person name="Baroncelli R."/>
        </authorList>
    </citation>
    <scope>NUCLEOTIDE SEQUENCE</scope>
    <source>
        <strain evidence="2">M932</strain>
    </source>
</reference>
<organism evidence="2 3">
    <name type="scientific">Colletotrichum chrysophilum</name>
    <dbReference type="NCBI Taxonomy" id="1836956"/>
    <lineage>
        <taxon>Eukaryota</taxon>
        <taxon>Fungi</taxon>
        <taxon>Dikarya</taxon>
        <taxon>Ascomycota</taxon>
        <taxon>Pezizomycotina</taxon>
        <taxon>Sordariomycetes</taxon>
        <taxon>Hypocreomycetidae</taxon>
        <taxon>Glomerellales</taxon>
        <taxon>Glomerellaceae</taxon>
        <taxon>Colletotrichum</taxon>
        <taxon>Colletotrichum gloeosporioides species complex</taxon>
    </lineage>
</organism>
<proteinExistence type="predicted"/>
<feature type="compositionally biased region" description="Basic and acidic residues" evidence="1">
    <location>
        <begin position="8"/>
        <end position="24"/>
    </location>
</feature>
<dbReference type="AlphaFoldDB" id="A0AAD8ZZ23"/>
<feature type="non-terminal residue" evidence="2">
    <location>
        <position position="322"/>
    </location>
</feature>
<evidence type="ECO:0000256" key="1">
    <source>
        <dbReference type="SAM" id="MobiDB-lite"/>
    </source>
</evidence>
<gene>
    <name evidence="2" type="ORF">CCHR01_18983</name>
</gene>
<accession>A0AAD8ZZ23</accession>
<name>A0AAD8ZZ23_9PEZI</name>